<comment type="similarity">
    <text evidence="1 4">Belongs to the DNA mismatch repair MutL/HexB family.</text>
</comment>
<dbReference type="PATRIC" id="fig|1227456.3.peg.2561"/>
<dbReference type="OrthoDB" id="146201at2157"/>
<dbReference type="PANTHER" id="PTHR10073">
    <property type="entry name" value="DNA MISMATCH REPAIR PROTEIN MLH, PMS, MUTL"/>
    <property type="match status" value="1"/>
</dbReference>
<dbReference type="SMART" id="SM01340">
    <property type="entry name" value="DNA_mis_repair"/>
    <property type="match status" value="1"/>
</dbReference>
<dbReference type="PROSITE" id="PS00058">
    <property type="entry name" value="DNA_MISMATCH_REPAIR_1"/>
    <property type="match status" value="1"/>
</dbReference>
<keyword evidence="2 4" id="KW-0227">DNA damage</keyword>
<dbReference type="CDD" id="cd16926">
    <property type="entry name" value="HATPase_MutL-MLH-PMS-like"/>
    <property type="match status" value="1"/>
</dbReference>
<evidence type="ECO:0000313" key="8">
    <source>
        <dbReference type="Proteomes" id="UP000011625"/>
    </source>
</evidence>
<sequence length="554" mass="58726">MTRITELSTVTIERIAAGEVVTRPASVVTELVENALDAGADSIEIAVENAGLDLVQVADDGHGMTEADARLAVERHATSKIHDVDDVERVATLGFRGEALPSIAQVARLELTTKAEESGAAGTRVVVDGEEKTTGPAGRAVGTTVSATDLFANTPVRRKSLATPKREFARISETVSDYALTHPDVRFSLTHDDRTVLSTPGSMSYTDAILGVYDREAASQSTVFRRGDEDEGGDNQSSDGVSVSGLVVYPSITRSTPAHVTTAINGRALDDTTVRNAVTRGYGSLLPDDRYPIAVVDVALPPEQVDVNVHPSKDEVAFADPDAVAEVVEQAVSAALATQDLAHTGEIAFDLDSSLGEPACESTFDAIGVIGQFRDLYLLCEADDDLLVVDQHAAHERINFERLREALDDGIDSVPIEPTSLSLTAAEAALVDANAEALDALGFRIEADSGAYRATGLPAPLGRVAEPSAVHDVLDAFLAGDGPENPREELLKDVACHPSLKAGDSLTGEDAARLVERLGACEQPFACPHGRPTVLTIDEETFARGFERPNTRFD</sequence>
<dbReference type="InterPro" id="IPR038973">
    <property type="entry name" value="MutL/Mlh/Pms-like"/>
</dbReference>
<dbReference type="GO" id="GO:0032300">
    <property type="term" value="C:mismatch repair complex"/>
    <property type="evidence" value="ECO:0007669"/>
    <property type="project" value="InterPro"/>
</dbReference>
<dbReference type="InterPro" id="IPR014762">
    <property type="entry name" value="DNA_mismatch_repair_CS"/>
</dbReference>
<keyword evidence="8" id="KW-1185">Reference proteome</keyword>
<dbReference type="InterPro" id="IPR042120">
    <property type="entry name" value="MutL_C_dimsub"/>
</dbReference>
<dbReference type="Pfam" id="PF01119">
    <property type="entry name" value="DNA_mis_repair"/>
    <property type="match status" value="1"/>
</dbReference>
<proteinExistence type="inferred from homology"/>
<evidence type="ECO:0000256" key="1">
    <source>
        <dbReference type="ARBA" id="ARBA00006082"/>
    </source>
</evidence>
<keyword evidence="3 4" id="KW-0234">DNA repair</keyword>
<dbReference type="InterPro" id="IPR014790">
    <property type="entry name" value="MutL_C"/>
</dbReference>
<dbReference type="SUPFAM" id="SSF54211">
    <property type="entry name" value="Ribosomal protein S5 domain 2-like"/>
    <property type="match status" value="1"/>
</dbReference>
<dbReference type="InterPro" id="IPR014721">
    <property type="entry name" value="Ribsml_uS5_D2-typ_fold_subgr"/>
</dbReference>
<evidence type="ECO:0000256" key="2">
    <source>
        <dbReference type="ARBA" id="ARBA00022763"/>
    </source>
</evidence>
<dbReference type="GO" id="GO:0030983">
    <property type="term" value="F:mismatched DNA binding"/>
    <property type="evidence" value="ECO:0007669"/>
    <property type="project" value="InterPro"/>
</dbReference>
<evidence type="ECO:0000256" key="3">
    <source>
        <dbReference type="ARBA" id="ARBA00023204"/>
    </source>
</evidence>
<protein>
    <recommendedName>
        <fullName evidence="4">DNA mismatch repair protein MutL</fullName>
    </recommendedName>
</protein>
<evidence type="ECO:0000259" key="6">
    <source>
        <dbReference type="SMART" id="SM01340"/>
    </source>
</evidence>
<evidence type="ECO:0000259" key="5">
    <source>
        <dbReference type="SMART" id="SM00853"/>
    </source>
</evidence>
<evidence type="ECO:0000313" key="7">
    <source>
        <dbReference type="EMBL" id="EMA50986.1"/>
    </source>
</evidence>
<dbReference type="HAMAP" id="MF_00149">
    <property type="entry name" value="DNA_mis_repair"/>
    <property type="match status" value="1"/>
</dbReference>
<dbReference type="NCBIfam" id="TIGR00585">
    <property type="entry name" value="mutl"/>
    <property type="match status" value="1"/>
</dbReference>
<dbReference type="GO" id="GO:0006298">
    <property type="term" value="P:mismatch repair"/>
    <property type="evidence" value="ECO:0007669"/>
    <property type="project" value="UniProtKB-UniRule"/>
</dbReference>
<dbReference type="EMBL" id="AOME01000069">
    <property type="protein sequence ID" value="EMA50986.1"/>
    <property type="molecule type" value="Genomic_DNA"/>
</dbReference>
<dbReference type="Gene3D" id="3.30.565.10">
    <property type="entry name" value="Histidine kinase-like ATPase, C-terminal domain"/>
    <property type="match status" value="1"/>
</dbReference>
<dbReference type="InterPro" id="IPR020568">
    <property type="entry name" value="Ribosomal_Su5_D2-typ_SF"/>
</dbReference>
<gene>
    <name evidence="4" type="primary">mutL</name>
    <name evidence="7" type="ORF">C450_12655</name>
</gene>
<dbReference type="SUPFAM" id="SSF118116">
    <property type="entry name" value="DNA mismatch repair protein MutL"/>
    <property type="match status" value="1"/>
</dbReference>
<organism evidence="7 8">
    <name type="scientific">Halococcus salifodinae DSM 8989</name>
    <dbReference type="NCBI Taxonomy" id="1227456"/>
    <lineage>
        <taxon>Archaea</taxon>
        <taxon>Methanobacteriati</taxon>
        <taxon>Methanobacteriota</taxon>
        <taxon>Stenosarchaea group</taxon>
        <taxon>Halobacteria</taxon>
        <taxon>Halobacteriales</taxon>
        <taxon>Halococcaceae</taxon>
        <taxon>Halococcus</taxon>
    </lineage>
</organism>
<dbReference type="Pfam" id="PF13589">
    <property type="entry name" value="HATPase_c_3"/>
    <property type="match status" value="1"/>
</dbReference>
<dbReference type="InterPro" id="IPR036890">
    <property type="entry name" value="HATPase_C_sf"/>
</dbReference>
<dbReference type="SUPFAM" id="SSF55874">
    <property type="entry name" value="ATPase domain of HSP90 chaperone/DNA topoisomerase II/histidine kinase"/>
    <property type="match status" value="1"/>
</dbReference>
<feature type="domain" description="MutL C-terminal dimerisation" evidence="5">
    <location>
        <begin position="369"/>
        <end position="506"/>
    </location>
</feature>
<dbReference type="Proteomes" id="UP000011625">
    <property type="component" value="Unassembled WGS sequence"/>
</dbReference>
<dbReference type="InterPro" id="IPR002099">
    <property type="entry name" value="MutL/Mlh/PMS"/>
</dbReference>
<dbReference type="AlphaFoldDB" id="M0MZG0"/>
<dbReference type="Gene3D" id="3.30.230.10">
    <property type="match status" value="1"/>
</dbReference>
<dbReference type="Pfam" id="PF08676">
    <property type="entry name" value="MutL_C"/>
    <property type="match status" value="1"/>
</dbReference>
<dbReference type="PANTHER" id="PTHR10073:SF12">
    <property type="entry name" value="DNA MISMATCH REPAIR PROTEIN MLH1"/>
    <property type="match status" value="1"/>
</dbReference>
<dbReference type="GO" id="GO:0005524">
    <property type="term" value="F:ATP binding"/>
    <property type="evidence" value="ECO:0007669"/>
    <property type="project" value="InterPro"/>
</dbReference>
<dbReference type="RefSeq" id="WP_005043803.1">
    <property type="nucleotide sequence ID" value="NZ_AOME01000069.1"/>
</dbReference>
<feature type="domain" description="DNA mismatch repair protein S5" evidence="6">
    <location>
        <begin position="209"/>
        <end position="337"/>
    </location>
</feature>
<reference evidence="7 8" key="1">
    <citation type="journal article" date="2014" name="PLoS Genet.">
        <title>Phylogenetically driven sequencing of extremely halophilic archaea reveals strategies for static and dynamic osmo-response.</title>
        <authorList>
            <person name="Becker E.A."/>
            <person name="Seitzer P.M."/>
            <person name="Tritt A."/>
            <person name="Larsen D."/>
            <person name="Krusor M."/>
            <person name="Yao A.I."/>
            <person name="Wu D."/>
            <person name="Madern D."/>
            <person name="Eisen J.A."/>
            <person name="Darling A.E."/>
            <person name="Facciotti M.T."/>
        </authorList>
    </citation>
    <scope>NUCLEOTIDE SEQUENCE [LARGE SCALE GENOMIC DNA]</scope>
    <source>
        <strain evidence="7 8">DSM 8989</strain>
    </source>
</reference>
<dbReference type="GO" id="GO:0140664">
    <property type="term" value="F:ATP-dependent DNA damage sensor activity"/>
    <property type="evidence" value="ECO:0007669"/>
    <property type="project" value="InterPro"/>
</dbReference>
<dbReference type="CDD" id="cd00782">
    <property type="entry name" value="MutL_Trans"/>
    <property type="match status" value="1"/>
</dbReference>
<dbReference type="GO" id="GO:0016887">
    <property type="term" value="F:ATP hydrolysis activity"/>
    <property type="evidence" value="ECO:0007669"/>
    <property type="project" value="InterPro"/>
</dbReference>
<dbReference type="STRING" id="1227456.C450_12655"/>
<evidence type="ECO:0000256" key="4">
    <source>
        <dbReference type="HAMAP-Rule" id="MF_00149"/>
    </source>
</evidence>
<name>M0MZG0_9EURY</name>
<dbReference type="Gene3D" id="3.30.1540.20">
    <property type="entry name" value="MutL, C-terminal domain, dimerisation subdomain"/>
    <property type="match status" value="1"/>
</dbReference>
<dbReference type="InterPro" id="IPR013507">
    <property type="entry name" value="DNA_mismatch_S5_2-like"/>
</dbReference>
<dbReference type="InterPro" id="IPR042121">
    <property type="entry name" value="MutL_C_regsub"/>
</dbReference>
<dbReference type="Gene3D" id="3.30.1370.100">
    <property type="entry name" value="MutL, C-terminal domain, regulatory subdomain"/>
    <property type="match status" value="1"/>
</dbReference>
<dbReference type="InterPro" id="IPR020667">
    <property type="entry name" value="DNA_mismatch_repair_MutL"/>
</dbReference>
<dbReference type="InterPro" id="IPR037198">
    <property type="entry name" value="MutL_C_sf"/>
</dbReference>
<dbReference type="FunFam" id="3.30.565.10:FF:000003">
    <property type="entry name" value="DNA mismatch repair endonuclease MutL"/>
    <property type="match status" value="1"/>
</dbReference>
<accession>M0MZG0</accession>
<comment type="function">
    <text evidence="4">This protein is involved in the repair of mismatches in DNA. It is required for dam-dependent methyl-directed DNA mismatch repair. May act as a 'molecular matchmaker', a protein that promotes the formation of a stable complex between two or more DNA-binding proteins in an ATP-dependent manner without itself being part of a final effector complex.</text>
</comment>
<dbReference type="SMART" id="SM00853">
    <property type="entry name" value="MutL_C"/>
    <property type="match status" value="1"/>
</dbReference>
<comment type="caution">
    <text evidence="7">The sequence shown here is derived from an EMBL/GenBank/DDBJ whole genome shotgun (WGS) entry which is preliminary data.</text>
</comment>